<geneLocation type="plasmid" evidence="2">
    <name>pslun2</name>
</geneLocation>
<dbReference type="RefSeq" id="WP_108155288.1">
    <property type="nucleotide sequence ID" value="NZ_CP026306.1"/>
</dbReference>
<keyword evidence="1" id="KW-0614">Plasmid</keyword>
<gene>
    <name evidence="1" type="ORF">SLUN_38895</name>
</gene>
<evidence type="ECO:0000313" key="1">
    <source>
        <dbReference type="EMBL" id="AVZ77999.1"/>
    </source>
</evidence>
<dbReference type="KEGG" id="slk:SLUN_38895"/>
<sequence>MTTDKQFKRAARELAERDGISYTAARRRLAATPEPDVSASLTPDLAAAETGQEPTPPRIYPVTRTVCATECDGTTHPGALCRPWRPEDSKHVRYEVRRAAQLPNGRAGEICHRFEPPAQPYSNNFFARDATWLLALVYAMLTDQRPELRPGRAELRQAVDADDQAAVDVVMEPLDRAAARLLTKVPERWWGEVKPQLQEYADFVDTDDREPLTWQEADDRHAVGRLVDQWRRAWTESRNYNGYMEAPGVLWLAPKGWLDDLLVEQHGGHGDGARVRLTDGRPAIVYAAEWSEAGAPVAYRIRELEPGRHGNIGKLVPSFTSDELVSRDQVAGELNDVA</sequence>
<name>A0A2R4TFV4_9ACTN</name>
<reference evidence="1 2" key="1">
    <citation type="submission" date="2018-01" db="EMBL/GenBank/DDBJ databases">
        <title>Complete genome sequence of Streptomyces lunaelactis MM109T, a Ferroverdin A producer isolated from cave moonmilk deposits.</title>
        <authorList>
            <person name="Naome A."/>
            <person name="Martinet L."/>
            <person name="Maciejewska M."/>
            <person name="Anderssen S."/>
            <person name="Adam D."/>
            <person name="Tenconi E."/>
            <person name="Deflandre B."/>
            <person name="Arguelles-Arias A."/>
            <person name="Calusinska M."/>
            <person name="Copieters W."/>
            <person name="Karim L."/>
            <person name="Hanikenne M."/>
            <person name="Baurain D."/>
            <person name="van Wezel G."/>
            <person name="Smargiasso N."/>
            <person name="de Pauw E."/>
            <person name="Delfosse P."/>
            <person name="Rigali S."/>
        </authorList>
    </citation>
    <scope>NUCLEOTIDE SEQUENCE [LARGE SCALE GENOMIC DNA]</scope>
    <source>
        <strain evidence="1 2">MM109</strain>
        <plasmid evidence="2">Plasmid pslun2</plasmid>
    </source>
</reference>
<dbReference type="AlphaFoldDB" id="A0A2R4TFV4"/>
<dbReference type="EMBL" id="CP026306">
    <property type="protein sequence ID" value="AVZ77999.1"/>
    <property type="molecule type" value="Genomic_DNA"/>
</dbReference>
<proteinExistence type="predicted"/>
<accession>A0A2R4TFV4</accession>
<evidence type="ECO:0000313" key="2">
    <source>
        <dbReference type="Proteomes" id="UP000244201"/>
    </source>
</evidence>
<dbReference type="OrthoDB" id="3340081at2"/>
<dbReference type="GeneID" id="55661202"/>
<protein>
    <submittedName>
        <fullName evidence="1">Uncharacterized protein</fullName>
    </submittedName>
</protein>
<dbReference type="Proteomes" id="UP000244201">
    <property type="component" value="Plasmid pSLUN2"/>
</dbReference>
<organism evidence="1 2">
    <name type="scientific">Streptomyces lunaelactis</name>
    <dbReference type="NCBI Taxonomy" id="1535768"/>
    <lineage>
        <taxon>Bacteria</taxon>
        <taxon>Bacillati</taxon>
        <taxon>Actinomycetota</taxon>
        <taxon>Actinomycetes</taxon>
        <taxon>Kitasatosporales</taxon>
        <taxon>Streptomycetaceae</taxon>
        <taxon>Streptomyces</taxon>
    </lineage>
</organism>
<keyword evidence="2" id="KW-1185">Reference proteome</keyword>